<comment type="caution">
    <text evidence="2">The sequence shown here is derived from an EMBL/GenBank/DDBJ whole genome shotgun (WGS) entry which is preliminary data.</text>
</comment>
<evidence type="ECO:0000256" key="1">
    <source>
        <dbReference type="SAM" id="MobiDB-lite"/>
    </source>
</evidence>
<sequence length="193" mass="22375">MNWSRSWSKFCDSDRIIPNPSRNASRPWCWVGRSVMFLFDCWLAGQFGGVTEVVSEHGFVHASETHDLIGLRLWNLELLGYLGRTVMLLVRIAIRDENLKVKGVRGQTQTQSERGETDSEELDSGMDWTNGEEQDFVGKRLHQYSGKRKIEKDLRNLDKDDIYRKGKIVSWAMSVLWQNKARRQLSDHSSDEI</sequence>
<evidence type="ECO:0000313" key="2">
    <source>
        <dbReference type="EMBL" id="KAF2580563.1"/>
    </source>
</evidence>
<proteinExistence type="predicted"/>
<protein>
    <submittedName>
        <fullName evidence="2">Uncharacterized protein</fullName>
    </submittedName>
</protein>
<gene>
    <name evidence="2" type="ORF">F2Q68_00005532</name>
</gene>
<dbReference type="EMBL" id="QGKW02001660">
    <property type="protein sequence ID" value="KAF2580563.1"/>
    <property type="molecule type" value="Genomic_DNA"/>
</dbReference>
<accession>A0A8S9JG69</accession>
<evidence type="ECO:0000313" key="3">
    <source>
        <dbReference type="Proteomes" id="UP000712281"/>
    </source>
</evidence>
<dbReference type="AlphaFoldDB" id="A0A8S9JG69"/>
<organism evidence="2 3">
    <name type="scientific">Brassica cretica</name>
    <name type="common">Mustard</name>
    <dbReference type="NCBI Taxonomy" id="69181"/>
    <lineage>
        <taxon>Eukaryota</taxon>
        <taxon>Viridiplantae</taxon>
        <taxon>Streptophyta</taxon>
        <taxon>Embryophyta</taxon>
        <taxon>Tracheophyta</taxon>
        <taxon>Spermatophyta</taxon>
        <taxon>Magnoliopsida</taxon>
        <taxon>eudicotyledons</taxon>
        <taxon>Gunneridae</taxon>
        <taxon>Pentapetalae</taxon>
        <taxon>rosids</taxon>
        <taxon>malvids</taxon>
        <taxon>Brassicales</taxon>
        <taxon>Brassicaceae</taxon>
        <taxon>Brassiceae</taxon>
        <taxon>Brassica</taxon>
    </lineage>
</organism>
<dbReference type="Proteomes" id="UP000712281">
    <property type="component" value="Unassembled WGS sequence"/>
</dbReference>
<name>A0A8S9JG69_BRACR</name>
<feature type="region of interest" description="Disordered" evidence="1">
    <location>
        <begin position="103"/>
        <end position="125"/>
    </location>
</feature>
<reference evidence="2" key="1">
    <citation type="submission" date="2019-12" db="EMBL/GenBank/DDBJ databases">
        <title>Genome sequencing and annotation of Brassica cretica.</title>
        <authorList>
            <person name="Studholme D.J."/>
            <person name="Sarris P.F."/>
        </authorList>
    </citation>
    <scope>NUCLEOTIDE SEQUENCE</scope>
    <source>
        <strain evidence="2">PFS-001/15</strain>
        <tissue evidence="2">Leaf</tissue>
    </source>
</reference>